<evidence type="ECO:0000256" key="3">
    <source>
        <dbReference type="ARBA" id="ARBA00022692"/>
    </source>
</evidence>
<reference evidence="8" key="1">
    <citation type="submission" date="2021-03" db="EMBL/GenBank/DDBJ databases">
        <authorList>
            <person name="Jaffe A."/>
        </authorList>
    </citation>
    <scope>NUCLEOTIDE SEQUENCE</scope>
    <source>
        <strain evidence="8">RIFCSPLOWO2_01_FULL_58_19</strain>
    </source>
</reference>
<keyword evidence="5 6" id="KW-0472">Membrane</keyword>
<reference evidence="8" key="2">
    <citation type="submission" date="2021-05" db="EMBL/GenBank/DDBJ databases">
        <title>Protein family content uncovers lineage relationships and bacterial pathway maintenance mechanisms in DPANN archaea.</title>
        <authorList>
            <person name="Castelle C.J."/>
            <person name="Meheust R."/>
            <person name="Jaffe A.L."/>
            <person name="Seitz K."/>
            <person name="Gong X."/>
            <person name="Baker B.J."/>
            <person name="Banfield J.F."/>
        </authorList>
    </citation>
    <scope>NUCLEOTIDE SEQUENCE</scope>
    <source>
        <strain evidence="8">RIFCSPLOWO2_01_FULL_58_19</strain>
    </source>
</reference>
<proteinExistence type="predicted"/>
<evidence type="ECO:0000313" key="8">
    <source>
        <dbReference type="EMBL" id="MBS3063329.1"/>
    </source>
</evidence>
<evidence type="ECO:0000259" key="7">
    <source>
        <dbReference type="Pfam" id="PF00482"/>
    </source>
</evidence>
<keyword evidence="4 6" id="KW-1133">Transmembrane helix</keyword>
<evidence type="ECO:0000256" key="4">
    <source>
        <dbReference type="ARBA" id="ARBA00022989"/>
    </source>
</evidence>
<dbReference type="InterPro" id="IPR018076">
    <property type="entry name" value="T2SS_GspF_dom"/>
</dbReference>
<dbReference type="AlphaFoldDB" id="A0A8T4LCH7"/>
<keyword evidence="2" id="KW-1003">Cell membrane</keyword>
<accession>A0A8T4LCH7</accession>
<feature type="transmembrane region" description="Helical" evidence="6">
    <location>
        <begin position="55"/>
        <end position="74"/>
    </location>
</feature>
<gene>
    <name evidence="8" type="ORF">J4203_05655</name>
</gene>
<evidence type="ECO:0000256" key="5">
    <source>
        <dbReference type="ARBA" id="ARBA00023136"/>
    </source>
</evidence>
<dbReference type="PANTHER" id="PTHR35402">
    <property type="entry name" value="INTEGRAL MEMBRANE PROTEIN-RELATED"/>
    <property type="match status" value="1"/>
</dbReference>
<dbReference type="GO" id="GO:0005886">
    <property type="term" value="C:plasma membrane"/>
    <property type="evidence" value="ECO:0007669"/>
    <property type="project" value="UniProtKB-SubCell"/>
</dbReference>
<evidence type="ECO:0000313" key="9">
    <source>
        <dbReference type="Proteomes" id="UP000678237"/>
    </source>
</evidence>
<dbReference type="Proteomes" id="UP000678237">
    <property type="component" value="Unassembled WGS sequence"/>
</dbReference>
<feature type="transmembrane region" description="Helical" evidence="6">
    <location>
        <begin position="199"/>
        <end position="223"/>
    </location>
</feature>
<evidence type="ECO:0000256" key="6">
    <source>
        <dbReference type="SAM" id="Phobius"/>
    </source>
</evidence>
<dbReference type="InterPro" id="IPR056569">
    <property type="entry name" value="ArlJ-like"/>
</dbReference>
<protein>
    <submittedName>
        <fullName evidence="8">Type II secretion system F family protein</fullName>
    </submittedName>
</protein>
<keyword evidence="3 6" id="KW-0812">Transmembrane</keyword>
<sequence length="270" mass="30407">MFENELDWLRANLKVAGMNVEAERYAEQALKAAALVGLLVWFVGSIASAKMASGLLYAFLSMVLALGVFLYLPVLKKKELAGQVEKDLPFALMQVSVELNMNVPFEKTLESIETGSYGLLAREFRKVLREIRESGASIQEALFHLSERIDSSMLKRAVSQLVSVYEQGSRNKNGEPIRQLAKELLLKQKAESKEFSGKLVVFSLLFIAVSAIIPAFFQAYVVIGSMFLKMKFTAAQILVRPRKSSSLPWCCFRRWTWPCSRSSRPRLRPS</sequence>
<dbReference type="Pfam" id="PF00482">
    <property type="entry name" value="T2SSF"/>
    <property type="match status" value="1"/>
</dbReference>
<feature type="domain" description="Type II secretion system protein GspF" evidence="7">
    <location>
        <begin position="92"/>
        <end position="216"/>
    </location>
</feature>
<dbReference type="EMBL" id="JAGVWE010000004">
    <property type="protein sequence ID" value="MBS3063329.1"/>
    <property type="molecule type" value="Genomic_DNA"/>
</dbReference>
<comment type="caution">
    <text evidence="8">The sequence shown here is derived from an EMBL/GenBank/DDBJ whole genome shotgun (WGS) entry which is preliminary data.</text>
</comment>
<comment type="subcellular location">
    <subcellularLocation>
        <location evidence="1">Cell membrane</location>
        <topology evidence="1">Multi-pass membrane protein</topology>
    </subcellularLocation>
</comment>
<evidence type="ECO:0000256" key="1">
    <source>
        <dbReference type="ARBA" id="ARBA00004651"/>
    </source>
</evidence>
<dbReference type="PANTHER" id="PTHR35402:SF1">
    <property type="entry name" value="TYPE II SECRETION SYSTEM PROTEIN GSPF DOMAIN-CONTAINING PROTEIN"/>
    <property type="match status" value="1"/>
</dbReference>
<evidence type="ECO:0000256" key="2">
    <source>
        <dbReference type="ARBA" id="ARBA00022475"/>
    </source>
</evidence>
<name>A0A8T4LCH7_9ARCH</name>
<feature type="transmembrane region" description="Helical" evidence="6">
    <location>
        <begin position="32"/>
        <end position="49"/>
    </location>
</feature>
<organism evidence="8 9">
    <name type="scientific">Candidatus Iainarchaeum sp</name>
    <dbReference type="NCBI Taxonomy" id="3101447"/>
    <lineage>
        <taxon>Archaea</taxon>
        <taxon>Candidatus Iainarchaeota</taxon>
        <taxon>Candidatus Iainarchaeia</taxon>
        <taxon>Candidatus Iainarchaeales</taxon>
        <taxon>Candidatus Iainarchaeaceae</taxon>
        <taxon>Candidatus Iainarchaeum</taxon>
    </lineage>
</organism>